<dbReference type="PROSITE" id="PS50800">
    <property type="entry name" value="SAP"/>
    <property type="match status" value="1"/>
</dbReference>
<dbReference type="EMBL" id="LBMM01018094">
    <property type="protein sequence ID" value="KMQ83877.1"/>
    <property type="molecule type" value="Genomic_DNA"/>
</dbReference>
<feature type="domain" description="SAP" evidence="3">
    <location>
        <begin position="9"/>
        <end position="43"/>
    </location>
</feature>
<dbReference type="PROSITE" id="PS50158">
    <property type="entry name" value="ZF_CCHC"/>
    <property type="match status" value="1"/>
</dbReference>
<protein>
    <submittedName>
        <fullName evidence="4">Enzymatic poly</fullName>
    </submittedName>
</protein>
<dbReference type="GO" id="GO:0008270">
    <property type="term" value="F:zinc ion binding"/>
    <property type="evidence" value="ECO:0007669"/>
    <property type="project" value="UniProtKB-KW"/>
</dbReference>
<keyword evidence="1" id="KW-0862">Zinc</keyword>
<keyword evidence="1" id="KW-0863">Zinc-finger</keyword>
<dbReference type="Pfam" id="PF00098">
    <property type="entry name" value="zf-CCHC"/>
    <property type="match status" value="1"/>
</dbReference>
<dbReference type="InterPro" id="IPR036875">
    <property type="entry name" value="Znf_CCHC_sf"/>
</dbReference>
<dbReference type="InterPro" id="IPR036361">
    <property type="entry name" value="SAP_dom_sf"/>
</dbReference>
<dbReference type="STRING" id="67767.A0A0J7K0N3"/>
<dbReference type="Gene3D" id="2.40.70.10">
    <property type="entry name" value="Acid Proteases"/>
    <property type="match status" value="1"/>
</dbReference>
<dbReference type="SMART" id="SM00513">
    <property type="entry name" value="SAP"/>
    <property type="match status" value="1"/>
</dbReference>
<keyword evidence="5" id="KW-1185">Reference proteome</keyword>
<dbReference type="SMART" id="SM00343">
    <property type="entry name" value="ZnF_C2HC"/>
    <property type="match status" value="2"/>
</dbReference>
<dbReference type="InterPro" id="IPR001878">
    <property type="entry name" value="Znf_CCHC"/>
</dbReference>
<accession>A0A0J7K0N3</accession>
<dbReference type="PaxDb" id="67767-A0A0J7K0N3"/>
<dbReference type="Proteomes" id="UP000036403">
    <property type="component" value="Unassembled WGS sequence"/>
</dbReference>
<evidence type="ECO:0000313" key="4">
    <source>
        <dbReference type="EMBL" id="KMQ83877.1"/>
    </source>
</evidence>
<dbReference type="InterPro" id="IPR003034">
    <property type="entry name" value="SAP_dom"/>
</dbReference>
<dbReference type="AlphaFoldDB" id="A0A0J7K0N3"/>
<comment type="caution">
    <text evidence="4">The sequence shown here is derived from an EMBL/GenBank/DDBJ whole genome shotgun (WGS) entry which is preliminary data.</text>
</comment>
<proteinExistence type="predicted"/>
<organism evidence="4 5">
    <name type="scientific">Lasius niger</name>
    <name type="common">Black garden ant</name>
    <dbReference type="NCBI Taxonomy" id="67767"/>
    <lineage>
        <taxon>Eukaryota</taxon>
        <taxon>Metazoa</taxon>
        <taxon>Ecdysozoa</taxon>
        <taxon>Arthropoda</taxon>
        <taxon>Hexapoda</taxon>
        <taxon>Insecta</taxon>
        <taxon>Pterygota</taxon>
        <taxon>Neoptera</taxon>
        <taxon>Endopterygota</taxon>
        <taxon>Hymenoptera</taxon>
        <taxon>Apocrita</taxon>
        <taxon>Aculeata</taxon>
        <taxon>Formicoidea</taxon>
        <taxon>Formicidae</taxon>
        <taxon>Formicinae</taxon>
        <taxon>Lasius</taxon>
        <taxon>Lasius</taxon>
    </lineage>
</organism>
<name>A0A0J7K0N3_LASNI</name>
<dbReference type="SUPFAM" id="SSF68906">
    <property type="entry name" value="SAP domain"/>
    <property type="match status" value="1"/>
</dbReference>
<dbReference type="Gene3D" id="4.10.60.10">
    <property type="entry name" value="Zinc finger, CCHC-type"/>
    <property type="match status" value="1"/>
</dbReference>
<dbReference type="GO" id="GO:0003676">
    <property type="term" value="F:nucleic acid binding"/>
    <property type="evidence" value="ECO:0007669"/>
    <property type="project" value="InterPro"/>
</dbReference>
<reference evidence="4 5" key="1">
    <citation type="submission" date="2015-04" db="EMBL/GenBank/DDBJ databases">
        <title>Lasius niger genome sequencing.</title>
        <authorList>
            <person name="Konorov E.A."/>
            <person name="Nikitin M.A."/>
            <person name="Kirill M.V."/>
            <person name="Chang P."/>
        </authorList>
    </citation>
    <scope>NUCLEOTIDE SEQUENCE [LARGE SCALE GENOMIC DNA]</scope>
    <source>
        <tissue evidence="4">Whole</tissue>
    </source>
</reference>
<gene>
    <name evidence="4" type="ORF">RF55_18882</name>
</gene>
<sequence length="441" mass="49527">MSEEGRINVNELSADELRTKMEEHGLPTTGSKTVLRERLKGALEDDNLGDDEAVEDQALTFKDVEDSMEIFSGDGKQNVQQWIDNFEETAELCGWTDVRKIVYAKRLLRGSAKLFVNFESCARSWLQLRRALLTEFGRTLNSRQVHKELSTARKKSSETYQEYIYRMLESASHADIELEAKIQYIIDGYEALGTSQKYKSKQAEDNSKRHARFKDEADTKRCYNCGDKKHVSNDCPSKEKGTKCFKCGTFGHIAAKGTKEAKEKTSGAAKETKVRCDLTRIDDRKAYKVVNILGNDVNAILNTGSDLHLMRASQYVALGAPTLDLKQIPFEGVGTGGGVTLGSFIADIRIDDNLFECQIHVLPDNYLAHDLLLEGELSDMAEIRIKRRQATIVKIEDDAEEATTRGTSTTVGWKEVLAVSVELTSINRRTSYRCIISPNRV</sequence>
<keyword evidence="1" id="KW-0479">Metal-binding</keyword>
<evidence type="ECO:0000313" key="5">
    <source>
        <dbReference type="Proteomes" id="UP000036403"/>
    </source>
</evidence>
<dbReference type="OrthoDB" id="7693469at2759"/>
<dbReference type="Pfam" id="PF02037">
    <property type="entry name" value="SAP"/>
    <property type="match status" value="1"/>
</dbReference>
<feature type="domain" description="CCHC-type" evidence="2">
    <location>
        <begin position="221"/>
        <end position="237"/>
    </location>
</feature>
<evidence type="ECO:0000256" key="1">
    <source>
        <dbReference type="PROSITE-ProRule" id="PRU00047"/>
    </source>
</evidence>
<evidence type="ECO:0000259" key="2">
    <source>
        <dbReference type="PROSITE" id="PS50158"/>
    </source>
</evidence>
<dbReference type="Gene3D" id="1.10.720.30">
    <property type="entry name" value="SAP domain"/>
    <property type="match status" value="1"/>
</dbReference>
<dbReference type="InterPro" id="IPR021109">
    <property type="entry name" value="Peptidase_aspartic_dom_sf"/>
</dbReference>
<dbReference type="SUPFAM" id="SSF57756">
    <property type="entry name" value="Retrovirus zinc finger-like domains"/>
    <property type="match status" value="1"/>
</dbReference>
<evidence type="ECO:0000259" key="3">
    <source>
        <dbReference type="PROSITE" id="PS50800"/>
    </source>
</evidence>